<feature type="compositionally biased region" description="Pro residues" evidence="1">
    <location>
        <begin position="32"/>
        <end position="43"/>
    </location>
</feature>
<evidence type="ECO:0000313" key="5">
    <source>
        <dbReference type="RefSeq" id="XP_022111355.1"/>
    </source>
</evidence>
<feature type="compositionally biased region" description="Basic and acidic residues" evidence="1">
    <location>
        <begin position="440"/>
        <end position="457"/>
    </location>
</feature>
<dbReference type="OrthoDB" id="10493023at2759"/>
<dbReference type="AlphaFoldDB" id="A0A8B8A324"/>
<keyword evidence="4" id="KW-1185">Reference proteome</keyword>
<feature type="compositionally biased region" description="Low complexity" evidence="1">
    <location>
        <begin position="458"/>
        <end position="472"/>
    </location>
</feature>
<feature type="transmembrane region" description="Helical" evidence="2">
    <location>
        <begin position="198"/>
        <end position="221"/>
    </location>
</feature>
<proteinExistence type="predicted"/>
<feature type="chain" id="PRO_5034153283" evidence="3">
    <location>
        <begin position="21"/>
        <end position="519"/>
    </location>
</feature>
<feature type="region of interest" description="Disordered" evidence="1">
    <location>
        <begin position="26"/>
        <end position="60"/>
    </location>
</feature>
<dbReference type="KEGG" id="aplc:110990589"/>
<dbReference type="Proteomes" id="UP000694845">
    <property type="component" value="Unplaced"/>
</dbReference>
<reference evidence="5" key="1">
    <citation type="submission" date="2025-08" db="UniProtKB">
        <authorList>
            <consortium name="RefSeq"/>
        </authorList>
    </citation>
    <scope>IDENTIFICATION</scope>
</reference>
<dbReference type="GeneID" id="110990589"/>
<feature type="signal peptide" evidence="3">
    <location>
        <begin position="1"/>
        <end position="20"/>
    </location>
</feature>
<keyword evidence="3" id="KW-0732">Signal</keyword>
<keyword evidence="2" id="KW-1133">Transmembrane helix</keyword>
<organism evidence="4 5">
    <name type="scientific">Acanthaster planci</name>
    <name type="common">Crown-of-thorns starfish</name>
    <dbReference type="NCBI Taxonomy" id="133434"/>
    <lineage>
        <taxon>Eukaryota</taxon>
        <taxon>Metazoa</taxon>
        <taxon>Echinodermata</taxon>
        <taxon>Eleutherozoa</taxon>
        <taxon>Asterozoa</taxon>
        <taxon>Asteroidea</taxon>
        <taxon>Valvatacea</taxon>
        <taxon>Valvatida</taxon>
        <taxon>Acanthasteridae</taxon>
        <taxon>Acanthaster</taxon>
    </lineage>
</organism>
<name>A0A8B8A324_ACAPL</name>
<feature type="compositionally biased region" description="Low complexity" evidence="1">
    <location>
        <begin position="335"/>
        <end position="345"/>
    </location>
</feature>
<feature type="compositionally biased region" description="Acidic residues" evidence="1">
    <location>
        <begin position="509"/>
        <end position="519"/>
    </location>
</feature>
<evidence type="ECO:0000256" key="3">
    <source>
        <dbReference type="SAM" id="SignalP"/>
    </source>
</evidence>
<dbReference type="RefSeq" id="XP_022111355.1">
    <property type="nucleotide sequence ID" value="XM_022255663.1"/>
</dbReference>
<sequence>MKSFVLVLMVTVFSCQRACGQAATAAPKKSFLPPPPPPPPNNPPSFRDSKDGDTTIAPTVDLGDPIQELIDEGGVELIIDIEFSSFGADSEAMFKTTMSEASNRYCKTKGNCDGSYKDTRPSDVMVYGKKAATKPRRTLVSFYIKSPYSTTQLTMTSAQLQNMFTAERKAIESSLGYRLDLGDLEFEPFSNGLLLDSWIIALICVVGLFIIVFTFVGCVHYRNKKTDTKMTFEDLEMNNMENTEEKNKVLPPGPAVPASSLKKPKVDVSTNVYQADILSETKTVFVNPSMVKKLADTDHELYAVVHKEEKQEDSSPNDAEPCGSLNAIVVTADVSSSNEGSSHSSDLAPPDYEQATKEDAKVIEGPGAEAAGTSVEVSPDAVEDLPPPPPPTAEASESASSASEDLPPPPPPQEEPAASSGASSRRESSSSSNQSEEDAGPPRKDSDAATTPPRKDSIASSTHSSAKGSSSAGKEEAEVVGELENLIADQSKEIAEDQGLDNRGFETTVNEEGEPMTEL</sequence>
<evidence type="ECO:0000256" key="2">
    <source>
        <dbReference type="SAM" id="Phobius"/>
    </source>
</evidence>
<protein>
    <submittedName>
        <fullName evidence="5">Uncharacterized protein LOC110990589 isoform X1</fullName>
    </submittedName>
</protein>
<keyword evidence="2" id="KW-0812">Transmembrane</keyword>
<gene>
    <name evidence="5" type="primary">LOC110990589</name>
</gene>
<dbReference type="PROSITE" id="PS51257">
    <property type="entry name" value="PROKAR_LIPOPROTEIN"/>
    <property type="match status" value="1"/>
</dbReference>
<accession>A0A8B8A324</accession>
<feature type="region of interest" description="Disordered" evidence="1">
    <location>
        <begin position="334"/>
        <end position="519"/>
    </location>
</feature>
<keyword evidence="2" id="KW-0472">Membrane</keyword>
<evidence type="ECO:0000256" key="1">
    <source>
        <dbReference type="SAM" id="MobiDB-lite"/>
    </source>
</evidence>
<evidence type="ECO:0000313" key="4">
    <source>
        <dbReference type="Proteomes" id="UP000694845"/>
    </source>
</evidence>
<feature type="compositionally biased region" description="Low complexity" evidence="1">
    <location>
        <begin position="415"/>
        <end position="434"/>
    </location>
</feature>
<feature type="compositionally biased region" description="Low complexity" evidence="1">
    <location>
        <begin position="393"/>
        <end position="405"/>
    </location>
</feature>